<reference evidence="3" key="1">
    <citation type="submission" date="2016-11" db="EMBL/GenBank/DDBJ databases">
        <authorList>
            <person name="Varghese N."/>
            <person name="Submissions S."/>
        </authorList>
    </citation>
    <scope>NUCLEOTIDE SEQUENCE [LARGE SCALE GENOMIC DNA]</scope>
    <source>
        <strain evidence="3">DSM 25330</strain>
    </source>
</reference>
<proteinExistence type="predicted"/>
<name>A0A1M5UZT7_9FLAO</name>
<keyword evidence="1" id="KW-0472">Membrane</keyword>
<keyword evidence="1" id="KW-0812">Transmembrane</keyword>
<accession>A0A1M5UZT7</accession>
<organism evidence="2 3">
    <name type="scientific">Winogradskyella jejuensis</name>
    <dbReference type="NCBI Taxonomy" id="1089305"/>
    <lineage>
        <taxon>Bacteria</taxon>
        <taxon>Pseudomonadati</taxon>
        <taxon>Bacteroidota</taxon>
        <taxon>Flavobacteriia</taxon>
        <taxon>Flavobacteriales</taxon>
        <taxon>Flavobacteriaceae</taxon>
        <taxon>Winogradskyella</taxon>
    </lineage>
</organism>
<keyword evidence="3" id="KW-1185">Reference proteome</keyword>
<dbReference type="STRING" id="1089305.SAMN05444148_2667"/>
<feature type="transmembrane region" description="Helical" evidence="1">
    <location>
        <begin position="6"/>
        <end position="29"/>
    </location>
</feature>
<dbReference type="EMBL" id="FQWS01000002">
    <property type="protein sequence ID" value="SHH68515.1"/>
    <property type="molecule type" value="Genomic_DNA"/>
</dbReference>
<dbReference type="AlphaFoldDB" id="A0A1M5UZT7"/>
<sequence length="35" mass="3982">MEADDIVFWFSIIVSALVALWAIIIIRAYNNIGKD</sequence>
<evidence type="ECO:0000313" key="2">
    <source>
        <dbReference type="EMBL" id="SHH68515.1"/>
    </source>
</evidence>
<evidence type="ECO:0000313" key="3">
    <source>
        <dbReference type="Proteomes" id="UP000184522"/>
    </source>
</evidence>
<keyword evidence="1" id="KW-1133">Transmembrane helix</keyword>
<dbReference type="Proteomes" id="UP000184522">
    <property type="component" value="Unassembled WGS sequence"/>
</dbReference>
<evidence type="ECO:0000256" key="1">
    <source>
        <dbReference type="SAM" id="Phobius"/>
    </source>
</evidence>
<protein>
    <submittedName>
        <fullName evidence="2">Uncharacterized protein</fullName>
    </submittedName>
</protein>
<gene>
    <name evidence="2" type="ORF">SAMN05444148_2667</name>
</gene>